<feature type="chain" id="PRO_5005281334" evidence="1">
    <location>
        <begin position="22"/>
        <end position="59"/>
    </location>
</feature>
<dbReference type="PATRIC" id="fig|1187852.3.peg.1723"/>
<dbReference type="Proteomes" id="UP000036449">
    <property type="component" value="Unassembled WGS sequence"/>
</dbReference>
<dbReference type="AlphaFoldDB" id="A0A0J6SQU5"/>
<reference evidence="2 3" key="1">
    <citation type="submission" date="2015-03" db="EMBL/GenBank/DDBJ databases">
        <title>Genome sequencing of Methylobacterium tarhaniae DSM 25844.</title>
        <authorList>
            <person name="Chaudhry V."/>
            <person name="Patil P.B."/>
        </authorList>
    </citation>
    <scope>NUCLEOTIDE SEQUENCE [LARGE SCALE GENOMIC DNA]</scope>
    <source>
        <strain evidence="2 3">DSM 25844</strain>
    </source>
</reference>
<evidence type="ECO:0000313" key="3">
    <source>
        <dbReference type="Proteomes" id="UP000036449"/>
    </source>
</evidence>
<evidence type="ECO:0000256" key="1">
    <source>
        <dbReference type="SAM" id="SignalP"/>
    </source>
</evidence>
<accession>A0A0J6SQU5</accession>
<feature type="signal peptide" evidence="1">
    <location>
        <begin position="1"/>
        <end position="21"/>
    </location>
</feature>
<dbReference type="OrthoDB" id="8005445at2"/>
<keyword evidence="3" id="KW-1185">Reference proteome</keyword>
<evidence type="ECO:0000313" key="2">
    <source>
        <dbReference type="EMBL" id="KMO36044.1"/>
    </source>
</evidence>
<proteinExistence type="predicted"/>
<organism evidence="2 3">
    <name type="scientific">Methylobacterium tarhaniae</name>
    <dbReference type="NCBI Taxonomy" id="1187852"/>
    <lineage>
        <taxon>Bacteria</taxon>
        <taxon>Pseudomonadati</taxon>
        <taxon>Pseudomonadota</taxon>
        <taxon>Alphaproteobacteria</taxon>
        <taxon>Hyphomicrobiales</taxon>
        <taxon>Methylobacteriaceae</taxon>
        <taxon>Methylobacterium</taxon>
    </lineage>
</organism>
<protein>
    <submittedName>
        <fullName evidence="2">Uncharacterized protein</fullName>
    </submittedName>
</protein>
<dbReference type="EMBL" id="LABZ01000155">
    <property type="protein sequence ID" value="KMO36044.1"/>
    <property type="molecule type" value="Genomic_DNA"/>
</dbReference>
<keyword evidence="1" id="KW-0732">Signal</keyword>
<sequence length="59" mass="6367">MRGAWLLPVLLPTLWPPPAQAQWANCPPGTKEAAGACVRTCPGGYEDRGTVCVYRSESH</sequence>
<gene>
    <name evidence="2" type="ORF">VQ03_21255</name>
</gene>
<name>A0A0J6SQU5_9HYPH</name>
<comment type="caution">
    <text evidence="2">The sequence shown here is derived from an EMBL/GenBank/DDBJ whole genome shotgun (WGS) entry which is preliminary data.</text>
</comment>